<dbReference type="AlphaFoldDB" id="A0A7V4DEL7"/>
<dbReference type="Pfam" id="PF20772">
    <property type="entry name" value="TACO1_YebC_N"/>
    <property type="match status" value="1"/>
</dbReference>
<dbReference type="Gene3D" id="3.30.70.980">
    <property type="match status" value="2"/>
</dbReference>
<dbReference type="InterPro" id="IPR017856">
    <property type="entry name" value="Integrase-like_N"/>
</dbReference>
<evidence type="ECO:0000313" key="9">
    <source>
        <dbReference type="EMBL" id="HGI31588.1"/>
    </source>
</evidence>
<feature type="domain" description="TACO1/YebC-like N-terminal" evidence="8">
    <location>
        <begin position="5"/>
        <end position="76"/>
    </location>
</feature>
<keyword evidence="3 6" id="KW-0805">Transcription regulation</keyword>
<organism evidence="9">
    <name type="scientific">Candidatus Caldatribacterium californiense</name>
    <dbReference type="NCBI Taxonomy" id="1454726"/>
    <lineage>
        <taxon>Bacteria</taxon>
        <taxon>Pseudomonadati</taxon>
        <taxon>Atribacterota</taxon>
        <taxon>Atribacteria</taxon>
        <taxon>Atribacterales</taxon>
        <taxon>Candidatus Caldatribacteriaceae</taxon>
        <taxon>Candidatus Caldatribacterium</taxon>
    </lineage>
</organism>
<evidence type="ECO:0000256" key="4">
    <source>
        <dbReference type="ARBA" id="ARBA00023125"/>
    </source>
</evidence>
<dbReference type="PANTHER" id="PTHR12532">
    <property type="entry name" value="TRANSLATIONAL ACTIVATOR OF CYTOCHROME C OXIDASE 1"/>
    <property type="match status" value="1"/>
</dbReference>
<dbReference type="EMBL" id="DTFV01000141">
    <property type="protein sequence ID" value="HGI31588.1"/>
    <property type="molecule type" value="Genomic_DNA"/>
</dbReference>
<dbReference type="FunFam" id="3.30.70.980:FF:000002">
    <property type="entry name" value="Probable transcriptional regulatory protein YebC"/>
    <property type="match status" value="1"/>
</dbReference>
<comment type="subcellular location">
    <subcellularLocation>
        <location evidence="6">Cytoplasm</location>
    </subcellularLocation>
</comment>
<sequence length="250" mass="27606">MSGHSKWAQIKHKKAKTDLERGKAFSKLIRLITVAARQGGGNPENNPRLRLAIQKAREMNMPQENIEKAIKKGTGELEGVAYEEIVYEGYGPGGVAIMVEATTDNRNRTTAEIRHLFSKHGGSLGETGCVSWVFERKGLISFERNKVDEETVMAVAIDAGAEDIRSTETTLDVITTPEDFERVKEAIERSGLQYAVAQVTMVPKTTVSVEGKQAQQVLSLIEALEDHDDVQEVYANFDIADELLESLKSS</sequence>
<keyword evidence="5 6" id="KW-0804">Transcription</keyword>
<reference evidence="9" key="1">
    <citation type="journal article" date="2020" name="mSystems">
        <title>Genome- and Community-Level Interaction Insights into Carbon Utilization and Element Cycling Functions of Hydrothermarchaeota in Hydrothermal Sediment.</title>
        <authorList>
            <person name="Zhou Z."/>
            <person name="Liu Y."/>
            <person name="Xu W."/>
            <person name="Pan J."/>
            <person name="Luo Z.H."/>
            <person name="Li M."/>
        </authorList>
    </citation>
    <scope>NUCLEOTIDE SEQUENCE [LARGE SCALE GENOMIC DNA]</scope>
    <source>
        <strain evidence="9">SpSt-747</strain>
    </source>
</reference>
<dbReference type="GO" id="GO:0006355">
    <property type="term" value="P:regulation of DNA-templated transcription"/>
    <property type="evidence" value="ECO:0007669"/>
    <property type="project" value="UniProtKB-UniRule"/>
</dbReference>
<dbReference type="InterPro" id="IPR029072">
    <property type="entry name" value="YebC-like"/>
</dbReference>
<name>A0A7V4DEL7_9BACT</name>
<proteinExistence type="inferred from homology"/>
<dbReference type="HAMAP" id="MF_00693">
    <property type="entry name" value="Transcrip_reg_TACO1"/>
    <property type="match status" value="1"/>
</dbReference>
<evidence type="ECO:0000256" key="1">
    <source>
        <dbReference type="ARBA" id="ARBA00008724"/>
    </source>
</evidence>
<dbReference type="NCBIfam" id="TIGR01033">
    <property type="entry name" value="YebC/PmpR family DNA-binding transcriptional regulator"/>
    <property type="match status" value="1"/>
</dbReference>
<evidence type="ECO:0000256" key="6">
    <source>
        <dbReference type="HAMAP-Rule" id="MF_00693"/>
    </source>
</evidence>
<dbReference type="Gene3D" id="1.10.10.200">
    <property type="match status" value="1"/>
</dbReference>
<dbReference type="FunFam" id="1.10.10.200:FF:000002">
    <property type="entry name" value="Probable transcriptional regulatory protein CLM62_37755"/>
    <property type="match status" value="1"/>
</dbReference>
<keyword evidence="4 6" id="KW-0238">DNA-binding</keyword>
<dbReference type="NCBIfam" id="NF001030">
    <property type="entry name" value="PRK00110.1"/>
    <property type="match status" value="1"/>
</dbReference>
<feature type="domain" description="TACO1/YebC-like second and third" evidence="7">
    <location>
        <begin position="82"/>
        <end position="237"/>
    </location>
</feature>
<dbReference type="PANTHER" id="PTHR12532:SF6">
    <property type="entry name" value="TRANSCRIPTIONAL REGULATORY PROTEIN YEBC-RELATED"/>
    <property type="match status" value="1"/>
</dbReference>
<comment type="similarity">
    <text evidence="1 6">Belongs to the TACO1 family.</text>
</comment>
<dbReference type="InterPro" id="IPR049083">
    <property type="entry name" value="TACO1_YebC_N"/>
</dbReference>
<dbReference type="SUPFAM" id="SSF75625">
    <property type="entry name" value="YebC-like"/>
    <property type="match status" value="1"/>
</dbReference>
<comment type="caution">
    <text evidence="9">The sequence shown here is derived from an EMBL/GenBank/DDBJ whole genome shotgun (WGS) entry which is preliminary data.</text>
</comment>
<accession>A0A7V4DEL7</accession>
<dbReference type="InterPro" id="IPR002876">
    <property type="entry name" value="Transcrip_reg_TACO1-like"/>
</dbReference>
<evidence type="ECO:0000259" key="8">
    <source>
        <dbReference type="Pfam" id="PF20772"/>
    </source>
</evidence>
<keyword evidence="2 6" id="KW-0963">Cytoplasm</keyword>
<evidence type="ECO:0000256" key="5">
    <source>
        <dbReference type="ARBA" id="ARBA00023163"/>
    </source>
</evidence>
<dbReference type="InterPro" id="IPR048300">
    <property type="entry name" value="TACO1_YebC-like_2nd/3rd_dom"/>
</dbReference>
<gene>
    <name evidence="9" type="ORF">ENV30_09875</name>
</gene>
<dbReference type="Pfam" id="PF01709">
    <property type="entry name" value="Transcrip_reg"/>
    <property type="match status" value="1"/>
</dbReference>
<evidence type="ECO:0000259" key="7">
    <source>
        <dbReference type="Pfam" id="PF01709"/>
    </source>
</evidence>
<dbReference type="GO" id="GO:0005829">
    <property type="term" value="C:cytosol"/>
    <property type="evidence" value="ECO:0007669"/>
    <property type="project" value="TreeGrafter"/>
</dbReference>
<dbReference type="GO" id="GO:0003677">
    <property type="term" value="F:DNA binding"/>
    <property type="evidence" value="ECO:0007669"/>
    <property type="project" value="UniProtKB-UniRule"/>
</dbReference>
<evidence type="ECO:0000256" key="3">
    <source>
        <dbReference type="ARBA" id="ARBA00023015"/>
    </source>
</evidence>
<dbReference type="NCBIfam" id="NF009044">
    <property type="entry name" value="PRK12378.1"/>
    <property type="match status" value="1"/>
</dbReference>
<protein>
    <recommendedName>
        <fullName evidence="6">Probable transcriptional regulatory protein ENV30_09875</fullName>
    </recommendedName>
</protein>
<evidence type="ECO:0000256" key="2">
    <source>
        <dbReference type="ARBA" id="ARBA00022490"/>
    </source>
</evidence>
<dbReference type="InterPro" id="IPR026564">
    <property type="entry name" value="Transcrip_reg_TACO1-like_dom3"/>
</dbReference>